<protein>
    <recommendedName>
        <fullName evidence="1">DUF5405 domain-containing protein</fullName>
    </recommendedName>
</protein>
<dbReference type="RefSeq" id="WP_167133977.1">
    <property type="nucleotide sequence ID" value="NZ_VWXD01000001.1"/>
</dbReference>
<dbReference type="Pfam" id="PF17399">
    <property type="entry name" value="DUF5405"/>
    <property type="match status" value="1"/>
</dbReference>
<dbReference type="InterPro" id="IPR035404">
    <property type="entry name" value="DUF5405"/>
</dbReference>
<keyword evidence="3" id="KW-1185">Reference proteome</keyword>
<evidence type="ECO:0000313" key="2">
    <source>
        <dbReference type="EMBL" id="NIE98515.1"/>
    </source>
</evidence>
<proteinExistence type="predicted"/>
<accession>A0ABX0QQ33</accession>
<sequence>MQIDIGDKYVLTADQYQYIVQEKKTVKEGKNAGSEYLSLVGYYPKLSQAITGLIHLDVQLSDVQTLQAMEQHINRVALQCEKALNHVAETSN</sequence>
<dbReference type="EMBL" id="VWXD01000001">
    <property type="protein sequence ID" value="NIE98515.1"/>
    <property type="molecule type" value="Genomic_DNA"/>
</dbReference>
<comment type="caution">
    <text evidence="2">The sequence shown here is derived from an EMBL/GenBank/DDBJ whole genome shotgun (WGS) entry which is preliminary data.</text>
</comment>
<evidence type="ECO:0000259" key="1">
    <source>
        <dbReference type="Pfam" id="PF17399"/>
    </source>
</evidence>
<dbReference type="Proteomes" id="UP000780690">
    <property type="component" value="Unassembled WGS sequence"/>
</dbReference>
<evidence type="ECO:0000313" key="3">
    <source>
        <dbReference type="Proteomes" id="UP000780690"/>
    </source>
</evidence>
<feature type="domain" description="DUF5405" evidence="1">
    <location>
        <begin position="3"/>
        <end position="85"/>
    </location>
</feature>
<reference evidence="2 3" key="1">
    <citation type="journal article" date="2019" name="bioRxiv">
        <title>Bacteria contribute to plant secondary compound degradation in a generalist herbivore system.</title>
        <authorList>
            <person name="Francoeur C.B."/>
            <person name="Khadempour L."/>
            <person name="Moreira-Soto R.D."/>
            <person name="Gotting K."/>
            <person name="Book A.J."/>
            <person name="Pinto-Tomas A.A."/>
            <person name="Keefover-Ring K."/>
            <person name="Currie C.R."/>
        </authorList>
    </citation>
    <scope>NUCLEOTIDE SEQUENCE [LARGE SCALE GENOMIC DNA]</scope>
    <source>
        <strain evidence="2 3">Acro-805</strain>
    </source>
</reference>
<name>A0ABX0QQ33_9GAMM</name>
<gene>
    <name evidence="2" type="ORF">F3J38_00305</name>
</gene>
<organism evidence="2 3">
    <name type="scientific">Candidatus Pantoea formicae</name>
    <dbReference type="NCBI Taxonomy" id="2608355"/>
    <lineage>
        <taxon>Bacteria</taxon>
        <taxon>Pseudomonadati</taxon>
        <taxon>Pseudomonadota</taxon>
        <taxon>Gammaproteobacteria</taxon>
        <taxon>Enterobacterales</taxon>
        <taxon>Erwiniaceae</taxon>
        <taxon>Pantoea</taxon>
    </lineage>
</organism>